<dbReference type="Pfam" id="PF02811">
    <property type="entry name" value="PHP"/>
    <property type="match status" value="1"/>
</dbReference>
<dbReference type="GO" id="GO:0004401">
    <property type="term" value="F:histidinol-phosphatase activity"/>
    <property type="evidence" value="ECO:0007669"/>
    <property type="project" value="UniProtKB-UniRule"/>
</dbReference>
<dbReference type="PANTHER" id="PTHR21039">
    <property type="entry name" value="HISTIDINOL PHOSPHATASE-RELATED"/>
    <property type="match status" value="1"/>
</dbReference>
<reference evidence="10" key="1">
    <citation type="submission" date="2010-12" db="EMBL/GenBank/DDBJ databases">
        <title>Complete sequence of Bacillus cellulosilyticus DSM 2522.</title>
        <authorList>
            <consortium name="US DOE Joint Genome Institute"/>
            <person name="Lucas S."/>
            <person name="Copeland A."/>
            <person name="Lapidus A."/>
            <person name="Cheng J.-F."/>
            <person name="Bruce D."/>
            <person name="Goodwin L."/>
            <person name="Pitluck S."/>
            <person name="Chertkov O."/>
            <person name="Detter J.C."/>
            <person name="Han C."/>
            <person name="Tapia R."/>
            <person name="Land M."/>
            <person name="Hauser L."/>
            <person name="Jeffries C."/>
            <person name="Kyrpides N."/>
            <person name="Ivanova N."/>
            <person name="Mikhailova N."/>
            <person name="Brumm P."/>
            <person name="Mead D."/>
            <person name="Woyke T."/>
        </authorList>
    </citation>
    <scope>NUCLEOTIDE SEQUENCE [LARGE SCALE GENOMIC DNA]</scope>
    <source>
        <strain evidence="10">DSM 2522</strain>
    </source>
</reference>
<dbReference type="EMBL" id="CP002394">
    <property type="protein sequence ID" value="ADU31501.1"/>
    <property type="molecule type" value="Genomic_DNA"/>
</dbReference>
<organism evidence="10 11">
    <name type="scientific">Evansella cellulosilytica (strain ATCC 21833 / DSM 2522 / FERM P-1141 / JCM 9156 / N-4)</name>
    <name type="common">Bacillus cellulosilyticus</name>
    <dbReference type="NCBI Taxonomy" id="649639"/>
    <lineage>
        <taxon>Bacteria</taxon>
        <taxon>Bacillati</taxon>
        <taxon>Bacillota</taxon>
        <taxon>Bacilli</taxon>
        <taxon>Bacillales</taxon>
        <taxon>Bacillaceae</taxon>
        <taxon>Evansella</taxon>
    </lineage>
</organism>
<dbReference type="Gene3D" id="3.20.20.140">
    <property type="entry name" value="Metal-dependent hydrolases"/>
    <property type="match status" value="1"/>
</dbReference>
<comment type="similarity">
    <text evidence="2 8">Belongs to the PHP hydrolase family. HisK subfamily.</text>
</comment>
<dbReference type="GO" id="GO:0005737">
    <property type="term" value="C:cytoplasm"/>
    <property type="evidence" value="ECO:0007669"/>
    <property type="project" value="TreeGrafter"/>
</dbReference>
<dbReference type="HOGENOM" id="CLU_054611_2_1_9"/>
<dbReference type="Proteomes" id="UP000001401">
    <property type="component" value="Chromosome"/>
</dbReference>
<evidence type="ECO:0000256" key="5">
    <source>
        <dbReference type="ARBA" id="ARBA00022801"/>
    </source>
</evidence>
<evidence type="ECO:0000259" key="9">
    <source>
        <dbReference type="Pfam" id="PF02811"/>
    </source>
</evidence>
<sequence length="270" mass="31290">MKVLKDGHVHSPYCPHGTKDTFEQYIEKAITLKYDEISFTEHAPLPSTFKDPVPSQDSAISINDLEHYITKIKKLKKIYAQDIKINVGLEVDYIEGYEEETATFLNDWGTELDDSILSTHFILCPNNEYICLDYSPKSMEQLLKEYSSLERVYEKYYATLHKSIKADLGFFKPRRIGHMTLIRKFQKRFPRNFDDNILIESTLLLIKKHEYSLDINGAGLTKPLCQEMYPPIPWVERAAQLNIPLVYGSDAHSAKQLGQGIEQLQRHLLF</sequence>
<dbReference type="OrthoDB" id="9775255at2"/>
<dbReference type="AlphaFoldDB" id="E6U155"/>
<feature type="domain" description="PHP" evidence="9">
    <location>
        <begin position="6"/>
        <end position="216"/>
    </location>
</feature>
<keyword evidence="5 8" id="KW-0378">Hydrolase</keyword>
<evidence type="ECO:0000256" key="2">
    <source>
        <dbReference type="ARBA" id="ARBA00009152"/>
    </source>
</evidence>
<dbReference type="EC" id="3.1.3.15" evidence="3 8"/>
<dbReference type="PANTHER" id="PTHR21039:SF0">
    <property type="entry name" value="HISTIDINOL-PHOSPHATASE"/>
    <property type="match status" value="1"/>
</dbReference>
<name>E6U155_EVAC2</name>
<gene>
    <name evidence="10" type="ordered locus">Bcell_3259</name>
</gene>
<dbReference type="eggNOG" id="COG1387">
    <property type="taxonomic scope" value="Bacteria"/>
</dbReference>
<accession>E6U155</accession>
<proteinExistence type="inferred from homology"/>
<dbReference type="NCBIfam" id="NF005996">
    <property type="entry name" value="PRK08123.1"/>
    <property type="match status" value="1"/>
</dbReference>
<evidence type="ECO:0000256" key="7">
    <source>
        <dbReference type="ARBA" id="ARBA00049158"/>
    </source>
</evidence>
<protein>
    <recommendedName>
        <fullName evidence="3 8">Histidinol-phosphatase</fullName>
        <shortName evidence="8">HolPase</shortName>
        <ecNumber evidence="3 8">3.1.3.15</ecNumber>
    </recommendedName>
</protein>
<dbReference type="UniPathway" id="UPA00031">
    <property type="reaction ID" value="UER00013"/>
</dbReference>
<dbReference type="CDD" id="cd12110">
    <property type="entry name" value="PHP_HisPPase_Hisj_like"/>
    <property type="match status" value="1"/>
</dbReference>
<evidence type="ECO:0000256" key="1">
    <source>
        <dbReference type="ARBA" id="ARBA00004970"/>
    </source>
</evidence>
<dbReference type="GO" id="GO:0000105">
    <property type="term" value="P:L-histidine biosynthetic process"/>
    <property type="evidence" value="ECO:0007669"/>
    <property type="project" value="UniProtKB-UniRule"/>
</dbReference>
<dbReference type="NCBIfam" id="TIGR01856">
    <property type="entry name" value="hisJ_fam"/>
    <property type="match status" value="1"/>
</dbReference>
<evidence type="ECO:0000256" key="6">
    <source>
        <dbReference type="ARBA" id="ARBA00023102"/>
    </source>
</evidence>
<dbReference type="SUPFAM" id="SSF89550">
    <property type="entry name" value="PHP domain-like"/>
    <property type="match status" value="1"/>
</dbReference>
<evidence type="ECO:0000256" key="4">
    <source>
        <dbReference type="ARBA" id="ARBA00022605"/>
    </source>
</evidence>
<evidence type="ECO:0000313" key="10">
    <source>
        <dbReference type="EMBL" id="ADU31501.1"/>
    </source>
</evidence>
<dbReference type="InterPro" id="IPR016195">
    <property type="entry name" value="Pol/histidinol_Pase-like"/>
</dbReference>
<dbReference type="KEGG" id="bco:Bcell_3259"/>
<keyword evidence="6 8" id="KW-0368">Histidine biosynthesis</keyword>
<dbReference type="InterPro" id="IPR010140">
    <property type="entry name" value="Histidinol_P_phosphatase_HisJ"/>
</dbReference>
<evidence type="ECO:0000313" key="11">
    <source>
        <dbReference type="Proteomes" id="UP000001401"/>
    </source>
</evidence>
<keyword evidence="4 8" id="KW-0028">Amino-acid biosynthesis</keyword>
<dbReference type="InterPro" id="IPR004013">
    <property type="entry name" value="PHP_dom"/>
</dbReference>
<dbReference type="STRING" id="649639.Bcell_3259"/>
<comment type="pathway">
    <text evidence="1 8">Amino-acid biosynthesis; L-histidine biosynthesis; L-histidine from 5-phospho-alpha-D-ribose 1-diphosphate: step 8/9.</text>
</comment>
<dbReference type="RefSeq" id="WP_013489832.1">
    <property type="nucleotide sequence ID" value="NC_014829.1"/>
</dbReference>
<comment type="catalytic activity">
    <reaction evidence="7 8">
        <text>L-histidinol phosphate + H2O = L-histidinol + phosphate</text>
        <dbReference type="Rhea" id="RHEA:14465"/>
        <dbReference type="ChEBI" id="CHEBI:15377"/>
        <dbReference type="ChEBI" id="CHEBI:43474"/>
        <dbReference type="ChEBI" id="CHEBI:57699"/>
        <dbReference type="ChEBI" id="CHEBI:57980"/>
        <dbReference type="EC" id="3.1.3.15"/>
    </reaction>
</comment>
<keyword evidence="11" id="KW-1185">Reference proteome</keyword>
<evidence type="ECO:0000256" key="8">
    <source>
        <dbReference type="RuleBase" id="RU366003"/>
    </source>
</evidence>
<evidence type="ECO:0000256" key="3">
    <source>
        <dbReference type="ARBA" id="ARBA00013085"/>
    </source>
</evidence>